<evidence type="ECO:0000256" key="2">
    <source>
        <dbReference type="ARBA" id="ARBA00022679"/>
    </source>
</evidence>
<keyword evidence="2 6" id="KW-0808">Transferase</keyword>
<feature type="region of interest" description="Disordered" evidence="4">
    <location>
        <begin position="385"/>
        <end position="516"/>
    </location>
</feature>
<dbReference type="Gene3D" id="3.30.2130.30">
    <property type="match status" value="1"/>
</dbReference>
<proteinExistence type="predicted"/>
<dbReference type="GO" id="GO:0052915">
    <property type="term" value="F:23S rRNA (guanine(2445)-N(2))-methyltransferase activity"/>
    <property type="evidence" value="ECO:0007669"/>
    <property type="project" value="UniProtKB-EC"/>
</dbReference>
<sequence length="516" mass="59855">MSETFEMVAKTLYGLEEILAEELLALGANDLQIGRRMVSFTGDKELLYKANFHCRTALRILKPIYHFKAKDADTVYKEVKKVEWEKYLSLDKTFAIDSVIYSEDFNHSKFVAYRTKDAIVDYFIEKFKKRPSVRVNNPDLYINIHISHNDCTLSIDSSGESLHKRGYRVDQTEAPLNEVLAAGMILKTGWKGESNFVDPMCGSGTLLIEAAMIALNIAPGIHRKEFAFQKWVDYDEELFDRIYNDESGEREFAFHCYGSDISQAAIDIALENIRSAGLMKYIDLKVKPFQQYTEAPKPGILVTNPPYGERISSRDLLGLYNMIGERLKHVFMGYKAWILSYKDECFDKIGLRPSEKIKLMNGSLECEYRCYELFEGTNKDFKKALNEDGEERPRRSEGSFERRGNDRQNFRTGRVDRPERRFAAAHSEDDEERFASIPGKRIFGEDRGEDRPVRKKFVDGPVRKPIKPKGERPVKMRYRDEDDRKKGFGDHKRDGKRPFSKPIKPIKRRGYDDYED</sequence>
<dbReference type="EMBL" id="CYXP01000009">
    <property type="protein sequence ID" value="CUN30053.1"/>
    <property type="molecule type" value="Genomic_DNA"/>
</dbReference>
<reference evidence="6 7" key="1">
    <citation type="submission" date="2015-09" db="EMBL/GenBank/DDBJ databases">
        <authorList>
            <consortium name="Pathogen Informatics"/>
        </authorList>
    </citation>
    <scope>NUCLEOTIDE SEQUENCE [LARGE SCALE GENOMIC DNA]</scope>
    <source>
        <strain evidence="6 7">2789STDY5608872</strain>
    </source>
</reference>
<evidence type="ECO:0000259" key="5">
    <source>
        <dbReference type="PROSITE" id="PS51165"/>
    </source>
</evidence>
<keyword evidence="3" id="KW-0694">RNA-binding</keyword>
<keyword evidence="1 6" id="KW-0489">Methyltransferase</keyword>
<dbReference type="InterPro" id="IPR029063">
    <property type="entry name" value="SAM-dependent_MTases_sf"/>
</dbReference>
<dbReference type="InterPro" id="IPR000241">
    <property type="entry name" value="RlmKL-like_Mtase"/>
</dbReference>
<dbReference type="SMART" id="SM00981">
    <property type="entry name" value="THUMP"/>
    <property type="match status" value="1"/>
</dbReference>
<dbReference type="PANTHER" id="PTHR47313">
    <property type="entry name" value="RIBOSOMAL RNA LARGE SUBUNIT METHYLTRANSFERASE K/L"/>
    <property type="match status" value="1"/>
</dbReference>
<dbReference type="InterPro" id="IPR002052">
    <property type="entry name" value="DNA_methylase_N6_adenine_CS"/>
</dbReference>
<name>A0A173VSB0_PARDI</name>
<dbReference type="Gene3D" id="3.40.50.150">
    <property type="entry name" value="Vaccinia Virus protein VP39"/>
    <property type="match status" value="1"/>
</dbReference>
<dbReference type="RefSeq" id="WP_044545010.1">
    <property type="nucleotide sequence ID" value="NZ_CDRH01000124.1"/>
</dbReference>
<dbReference type="InterPro" id="IPR054170">
    <property type="entry name" value="RlmL_1st"/>
</dbReference>
<evidence type="ECO:0000313" key="6">
    <source>
        <dbReference type="EMBL" id="CUN30053.1"/>
    </source>
</evidence>
<evidence type="ECO:0000256" key="1">
    <source>
        <dbReference type="ARBA" id="ARBA00022603"/>
    </source>
</evidence>
<dbReference type="EC" id="2.1.1.173" evidence="6"/>
<dbReference type="PROSITE" id="PS51165">
    <property type="entry name" value="THUMP"/>
    <property type="match status" value="1"/>
</dbReference>
<evidence type="ECO:0000256" key="4">
    <source>
        <dbReference type="SAM" id="MobiDB-lite"/>
    </source>
</evidence>
<dbReference type="PROSITE" id="PS00092">
    <property type="entry name" value="N6_MTASE"/>
    <property type="match status" value="1"/>
</dbReference>
<dbReference type="InterPro" id="IPR053943">
    <property type="entry name" value="RlmKL-like_Mtase_CS"/>
</dbReference>
<dbReference type="InterPro" id="IPR004114">
    <property type="entry name" value="THUMP_dom"/>
</dbReference>
<organism evidence="6 7">
    <name type="scientific">Parabacteroides distasonis</name>
    <dbReference type="NCBI Taxonomy" id="823"/>
    <lineage>
        <taxon>Bacteria</taxon>
        <taxon>Pseudomonadati</taxon>
        <taxon>Bacteroidota</taxon>
        <taxon>Bacteroidia</taxon>
        <taxon>Bacteroidales</taxon>
        <taxon>Tannerellaceae</taxon>
        <taxon>Parabacteroides</taxon>
    </lineage>
</organism>
<gene>
    <name evidence="6" type="primary">rlmL</name>
    <name evidence="6" type="ORF">ERS852429_03497</name>
</gene>
<dbReference type="Proteomes" id="UP000095591">
    <property type="component" value="Unassembled WGS sequence"/>
</dbReference>
<evidence type="ECO:0000256" key="3">
    <source>
        <dbReference type="PROSITE-ProRule" id="PRU00529"/>
    </source>
</evidence>
<dbReference type="AlphaFoldDB" id="A0A173VSB0"/>
<dbReference type="Pfam" id="PF22020">
    <property type="entry name" value="RlmL_1st"/>
    <property type="match status" value="1"/>
</dbReference>
<dbReference type="PROSITE" id="PS01261">
    <property type="entry name" value="UPF0020"/>
    <property type="match status" value="1"/>
</dbReference>
<feature type="compositionally biased region" description="Basic residues" evidence="4">
    <location>
        <begin position="498"/>
        <end position="508"/>
    </location>
</feature>
<feature type="domain" description="THUMP" evidence="5">
    <location>
        <begin position="46"/>
        <end position="157"/>
    </location>
</feature>
<feature type="compositionally biased region" description="Basic and acidic residues" evidence="4">
    <location>
        <begin position="385"/>
        <end position="422"/>
    </location>
</feature>
<accession>A0A173VSB0</accession>
<dbReference type="GO" id="GO:0003723">
    <property type="term" value="F:RNA binding"/>
    <property type="evidence" value="ECO:0007669"/>
    <property type="project" value="UniProtKB-UniRule"/>
</dbReference>
<evidence type="ECO:0000313" key="7">
    <source>
        <dbReference type="Proteomes" id="UP000095591"/>
    </source>
</evidence>
<dbReference type="Pfam" id="PF02926">
    <property type="entry name" value="THUMP"/>
    <property type="match status" value="1"/>
</dbReference>
<dbReference type="Pfam" id="PF01170">
    <property type="entry name" value="UPF0020"/>
    <property type="match status" value="1"/>
</dbReference>
<protein>
    <submittedName>
        <fullName evidence="6">Ribosomal RNA large subunit methyltransferase L</fullName>
        <ecNumber evidence="6">2.1.1.173</ecNumber>
    </submittedName>
</protein>
<dbReference type="CDD" id="cd11715">
    <property type="entry name" value="THUMP_AdoMetMT"/>
    <property type="match status" value="1"/>
</dbReference>
<dbReference type="GO" id="GO:0070043">
    <property type="term" value="F:rRNA (guanine-N7-)-methyltransferase activity"/>
    <property type="evidence" value="ECO:0007669"/>
    <property type="project" value="TreeGrafter"/>
</dbReference>
<dbReference type="SUPFAM" id="SSF53335">
    <property type="entry name" value="S-adenosyl-L-methionine-dependent methyltransferases"/>
    <property type="match status" value="1"/>
</dbReference>
<dbReference type="PANTHER" id="PTHR47313:SF1">
    <property type="entry name" value="RIBOSOMAL RNA LARGE SUBUNIT METHYLTRANSFERASE K_L"/>
    <property type="match status" value="1"/>
</dbReference>
<feature type="compositionally biased region" description="Basic and acidic residues" evidence="4">
    <location>
        <begin position="442"/>
        <end position="497"/>
    </location>
</feature>